<evidence type="ECO:0000313" key="2">
    <source>
        <dbReference type="EMBL" id="HGN90630.1"/>
    </source>
</evidence>
<comment type="caution">
    <text evidence="2">The sequence shown here is derived from an EMBL/GenBank/DDBJ whole genome shotgun (WGS) entry which is preliminary data.</text>
</comment>
<feature type="transmembrane region" description="Helical" evidence="1">
    <location>
        <begin position="32"/>
        <end position="63"/>
    </location>
</feature>
<dbReference type="EMBL" id="DTAD01000063">
    <property type="protein sequence ID" value="HGN90630.1"/>
    <property type="molecule type" value="Genomic_DNA"/>
</dbReference>
<proteinExistence type="predicted"/>
<feature type="transmembrane region" description="Helical" evidence="1">
    <location>
        <begin position="83"/>
        <end position="102"/>
    </location>
</feature>
<protein>
    <submittedName>
        <fullName evidence="2">Uncharacterized protein</fullName>
    </submittedName>
</protein>
<reference evidence="2" key="1">
    <citation type="journal article" date="2020" name="mSystems">
        <title>Genome- and Community-Level Interaction Insights into Carbon Utilization and Element Cycling Functions of Hydrothermarchaeota in Hydrothermal Sediment.</title>
        <authorList>
            <person name="Zhou Z."/>
            <person name="Liu Y."/>
            <person name="Xu W."/>
            <person name="Pan J."/>
            <person name="Luo Z.H."/>
            <person name="Li M."/>
        </authorList>
    </citation>
    <scope>NUCLEOTIDE SEQUENCE [LARGE SCALE GENOMIC DNA]</scope>
    <source>
        <strain evidence="2">SpSt-613</strain>
    </source>
</reference>
<name>A0A7C4I1H0_CALS0</name>
<organism evidence="2">
    <name type="scientific">Caldiarchaeum subterraneum</name>
    <dbReference type="NCBI Taxonomy" id="311458"/>
    <lineage>
        <taxon>Archaea</taxon>
        <taxon>Nitrososphaerota</taxon>
        <taxon>Candidatus Caldarchaeales</taxon>
        <taxon>Candidatus Caldarchaeaceae</taxon>
        <taxon>Candidatus Caldarchaeum</taxon>
    </lineage>
</organism>
<sequence>MDEEKMPGMAERVKRLVDAVYELVSRPGFQELMAWVAVVVSSVVLAGVVYNVASRVVIGVAFIGDSVRVFYPDTRVQTVAEMMVVATFYILGFVGLLLYGVAFSKRFSPRASRYMLLFSTLLITLAALGLIGGYLSKT</sequence>
<keyword evidence="1" id="KW-0472">Membrane</keyword>
<gene>
    <name evidence="2" type="ORF">ENT82_05850</name>
</gene>
<keyword evidence="1" id="KW-1133">Transmembrane helix</keyword>
<dbReference type="AlphaFoldDB" id="A0A7C4I1H0"/>
<evidence type="ECO:0000256" key="1">
    <source>
        <dbReference type="SAM" id="Phobius"/>
    </source>
</evidence>
<keyword evidence="1" id="KW-0812">Transmembrane</keyword>
<accession>A0A7C4I1H0</accession>
<feature type="transmembrane region" description="Helical" evidence="1">
    <location>
        <begin position="114"/>
        <end position="135"/>
    </location>
</feature>